<dbReference type="InterPro" id="IPR051415">
    <property type="entry name" value="LAAT-1"/>
</dbReference>
<protein>
    <submittedName>
        <fullName evidence="5">Uncharacterized protein</fullName>
    </submittedName>
</protein>
<proteinExistence type="predicted"/>
<evidence type="ECO:0000313" key="5">
    <source>
        <dbReference type="EMBL" id="KAH3670166.1"/>
    </source>
</evidence>
<organism evidence="5 6">
    <name type="scientific">Ogataea polymorpha</name>
    <dbReference type="NCBI Taxonomy" id="460523"/>
    <lineage>
        <taxon>Eukaryota</taxon>
        <taxon>Fungi</taxon>
        <taxon>Dikarya</taxon>
        <taxon>Ascomycota</taxon>
        <taxon>Saccharomycotina</taxon>
        <taxon>Pichiomycetes</taxon>
        <taxon>Pichiales</taxon>
        <taxon>Pichiaceae</taxon>
        <taxon>Ogataea</taxon>
    </lineage>
</organism>
<keyword evidence="2" id="KW-0812">Transmembrane</keyword>
<evidence type="ECO:0000256" key="3">
    <source>
        <dbReference type="ARBA" id="ARBA00022989"/>
    </source>
</evidence>
<dbReference type="PANTHER" id="PTHR16201">
    <property type="entry name" value="SEVEN TRANSMEMBRANE PROTEIN 1-RELATED"/>
    <property type="match status" value="1"/>
</dbReference>
<dbReference type="Gene3D" id="1.20.1280.290">
    <property type="match status" value="2"/>
</dbReference>
<dbReference type="RefSeq" id="XP_018212340.1">
    <property type="nucleotide sequence ID" value="XM_018357998.1"/>
</dbReference>
<dbReference type="AlphaFoldDB" id="A0A1B7SM12"/>
<gene>
    <name evidence="5" type="ORF">OGATHE_002979</name>
</gene>
<dbReference type="InterPro" id="IPR006603">
    <property type="entry name" value="PQ-loop_rpt"/>
</dbReference>
<evidence type="ECO:0000256" key="1">
    <source>
        <dbReference type="ARBA" id="ARBA00004141"/>
    </source>
</evidence>
<dbReference type="GO" id="GO:0005886">
    <property type="term" value="C:plasma membrane"/>
    <property type="evidence" value="ECO:0007669"/>
    <property type="project" value="EnsemblFungi"/>
</dbReference>
<dbReference type="PANTHER" id="PTHR16201:SF37">
    <property type="entry name" value="PQ-LOOP REPEAT-CONTAINING PROTEIN"/>
    <property type="match status" value="1"/>
</dbReference>
<comment type="subcellular location">
    <subcellularLocation>
        <location evidence="1">Membrane</location>
        <topology evidence="1">Multi-pass membrane protein</topology>
    </subcellularLocation>
</comment>
<keyword evidence="6" id="KW-1185">Reference proteome</keyword>
<dbReference type="Pfam" id="PF04193">
    <property type="entry name" value="PQ-loop"/>
    <property type="match status" value="1"/>
</dbReference>
<keyword evidence="3" id="KW-1133">Transmembrane helix</keyword>
<dbReference type="SMART" id="SM00679">
    <property type="entry name" value="CTNS"/>
    <property type="match status" value="2"/>
</dbReference>
<reference evidence="5" key="2">
    <citation type="submission" date="2021-01" db="EMBL/GenBank/DDBJ databases">
        <authorList>
            <person name="Schikora-Tamarit M.A."/>
        </authorList>
    </citation>
    <scope>NUCLEOTIDE SEQUENCE</scope>
    <source>
        <strain evidence="5">NCAIM Y.01608</strain>
    </source>
</reference>
<keyword evidence="4" id="KW-0472">Membrane</keyword>
<dbReference type="Proteomes" id="UP000788993">
    <property type="component" value="Unassembled WGS sequence"/>
</dbReference>
<reference evidence="5" key="1">
    <citation type="journal article" date="2021" name="Open Biol.">
        <title>Shared evolutionary footprints suggest mitochondrial oxidative damage underlies multiple complex I losses in fungi.</title>
        <authorList>
            <person name="Schikora-Tamarit M.A."/>
            <person name="Marcet-Houben M."/>
            <person name="Nosek J."/>
            <person name="Gabaldon T."/>
        </authorList>
    </citation>
    <scope>NUCLEOTIDE SEQUENCE</scope>
    <source>
        <strain evidence="5">NCAIM Y.01608</strain>
    </source>
</reference>
<dbReference type="EMBL" id="JAEUBD010000983">
    <property type="protein sequence ID" value="KAH3670166.1"/>
    <property type="molecule type" value="Genomic_DNA"/>
</dbReference>
<name>A0A1B7SM12_9ASCO</name>
<evidence type="ECO:0000313" key="6">
    <source>
        <dbReference type="Proteomes" id="UP000788993"/>
    </source>
</evidence>
<comment type="caution">
    <text evidence="5">The sequence shown here is derived from an EMBL/GenBank/DDBJ whole genome shotgun (WGS) entry which is preliminary data.</text>
</comment>
<accession>A0A1B7SM12</accession>
<evidence type="ECO:0000256" key="4">
    <source>
        <dbReference type="ARBA" id="ARBA00023136"/>
    </source>
</evidence>
<sequence length="237" mass="26767">MGNNTAANVLSTIGTVLWCIQLSPQIYFLWKRKDATGFPPIFMFLWVLSGIPFGIYFITSDSYIPYQLQPQMFSILCGIAWLQSMYYPPYNTPLKRVLLYGFCYLSTSLAMQLGFGIPLKRLYKEGITWPTTVFGIIAAVFLALGLLPPYYELLKRNGRVVGINFIFLMMDSAGAIFSMAGTLVGELDVLGMIQFAVVLALEVGLYLSQAIWYIRFRVLRKEEKEEPEGASKEQAQV</sequence>
<evidence type="ECO:0000256" key="2">
    <source>
        <dbReference type="ARBA" id="ARBA00022692"/>
    </source>
</evidence>